<accession>A0A835YVY0</accession>
<dbReference type="AlphaFoldDB" id="A0A835YVY0"/>
<reference evidence="1" key="1">
    <citation type="submission" date="2021-02" db="EMBL/GenBank/DDBJ databases">
        <title>First Annotated Genome of the Yellow-green Alga Tribonema minus.</title>
        <authorList>
            <person name="Mahan K.M."/>
        </authorList>
    </citation>
    <scope>NUCLEOTIDE SEQUENCE</scope>
    <source>
        <strain evidence="1">UTEX B ZZ1240</strain>
    </source>
</reference>
<evidence type="ECO:0000313" key="1">
    <source>
        <dbReference type="EMBL" id="KAG5177603.1"/>
    </source>
</evidence>
<protein>
    <submittedName>
        <fullName evidence="1">Uncharacterized protein</fullName>
    </submittedName>
</protein>
<gene>
    <name evidence="1" type="ORF">JKP88DRAFT_226536</name>
</gene>
<dbReference type="Proteomes" id="UP000664859">
    <property type="component" value="Unassembled WGS sequence"/>
</dbReference>
<feature type="non-terminal residue" evidence="1">
    <location>
        <position position="1"/>
    </location>
</feature>
<organism evidence="1 2">
    <name type="scientific">Tribonema minus</name>
    <dbReference type="NCBI Taxonomy" id="303371"/>
    <lineage>
        <taxon>Eukaryota</taxon>
        <taxon>Sar</taxon>
        <taxon>Stramenopiles</taxon>
        <taxon>Ochrophyta</taxon>
        <taxon>PX clade</taxon>
        <taxon>Xanthophyceae</taxon>
        <taxon>Tribonematales</taxon>
        <taxon>Tribonemataceae</taxon>
        <taxon>Tribonema</taxon>
    </lineage>
</organism>
<keyword evidence="2" id="KW-1185">Reference proteome</keyword>
<name>A0A835YVY0_9STRA</name>
<comment type="caution">
    <text evidence="1">The sequence shown here is derived from an EMBL/GenBank/DDBJ whole genome shotgun (WGS) entry which is preliminary data.</text>
</comment>
<dbReference type="EMBL" id="JAFCMP010000524">
    <property type="protein sequence ID" value="KAG5177603.1"/>
    <property type="molecule type" value="Genomic_DNA"/>
</dbReference>
<sequence length="199" mass="22319">MHRSRRRAFLRCVHPNRNRRRSAYLCTAEDTAGICRGGKDEEGAAMAAPSLLQLTLTRKQFSPLAELALAQGSSTNSLLSLTDTCSCSSADSDTTGSCPKRVCFSEALTVMLVPSRHEVNRFEIWWSLLELQQFRVRYQMQLAEARRNGEEGLDTIDYEDSTAYESAGASRYSGCDGEVDPERLALRRFKQETAMLAMY</sequence>
<proteinExistence type="predicted"/>
<evidence type="ECO:0000313" key="2">
    <source>
        <dbReference type="Proteomes" id="UP000664859"/>
    </source>
</evidence>